<sequence>MGIGYILVIVVAGLLASYFFGKLAKEKGYPAAKARRYPILLMIAAVIVSLAFLGSAFLLGIMMENLRNVLSMVYMLANWFLIAVYLVVLNKAYSNMKEAPDAQKLRERMEALQKERAEAGAQSGE</sequence>
<accession>A0ABP9UVT6</accession>
<keyword evidence="3" id="KW-1185">Reference proteome</keyword>
<evidence type="ECO:0008006" key="4">
    <source>
        <dbReference type="Google" id="ProtNLM"/>
    </source>
</evidence>
<organism evidence="2 3">
    <name type="scientific">Rubritalea halochordaticola</name>
    <dbReference type="NCBI Taxonomy" id="714537"/>
    <lineage>
        <taxon>Bacteria</taxon>
        <taxon>Pseudomonadati</taxon>
        <taxon>Verrucomicrobiota</taxon>
        <taxon>Verrucomicrobiia</taxon>
        <taxon>Verrucomicrobiales</taxon>
        <taxon>Rubritaleaceae</taxon>
        <taxon>Rubritalea</taxon>
    </lineage>
</organism>
<keyword evidence="1" id="KW-0812">Transmembrane</keyword>
<feature type="transmembrane region" description="Helical" evidence="1">
    <location>
        <begin position="6"/>
        <end position="25"/>
    </location>
</feature>
<reference evidence="2 3" key="1">
    <citation type="submission" date="2024-02" db="EMBL/GenBank/DDBJ databases">
        <title>Rubritalea halochordaticola NBRC 107102.</title>
        <authorList>
            <person name="Ichikawa N."/>
            <person name="Katano-Makiyama Y."/>
            <person name="Hidaka K."/>
        </authorList>
    </citation>
    <scope>NUCLEOTIDE SEQUENCE [LARGE SCALE GENOMIC DNA]</scope>
    <source>
        <strain evidence="2 3">NBRC 107102</strain>
    </source>
</reference>
<gene>
    <name evidence="2" type="ORF">Rhal01_00730</name>
</gene>
<dbReference type="EMBL" id="BAABRL010000002">
    <property type="protein sequence ID" value="GAA5494568.1"/>
    <property type="molecule type" value="Genomic_DNA"/>
</dbReference>
<keyword evidence="1" id="KW-1133">Transmembrane helix</keyword>
<keyword evidence="1" id="KW-0472">Membrane</keyword>
<protein>
    <recommendedName>
        <fullName evidence="4">DUF2304 domain-containing protein</fullName>
    </recommendedName>
</protein>
<evidence type="ECO:0000256" key="1">
    <source>
        <dbReference type="SAM" id="Phobius"/>
    </source>
</evidence>
<proteinExistence type="predicted"/>
<comment type="caution">
    <text evidence="2">The sequence shown here is derived from an EMBL/GenBank/DDBJ whole genome shotgun (WGS) entry which is preliminary data.</text>
</comment>
<dbReference type="Proteomes" id="UP001424741">
    <property type="component" value="Unassembled WGS sequence"/>
</dbReference>
<name>A0ABP9UVT6_9BACT</name>
<evidence type="ECO:0000313" key="2">
    <source>
        <dbReference type="EMBL" id="GAA5494568.1"/>
    </source>
</evidence>
<dbReference type="RefSeq" id="WP_346187516.1">
    <property type="nucleotide sequence ID" value="NZ_BAABRL010000002.1"/>
</dbReference>
<feature type="transmembrane region" description="Helical" evidence="1">
    <location>
        <begin position="69"/>
        <end position="88"/>
    </location>
</feature>
<evidence type="ECO:0000313" key="3">
    <source>
        <dbReference type="Proteomes" id="UP001424741"/>
    </source>
</evidence>
<feature type="transmembrane region" description="Helical" evidence="1">
    <location>
        <begin position="37"/>
        <end position="63"/>
    </location>
</feature>